<keyword evidence="2" id="KW-0808">Transferase</keyword>
<proteinExistence type="predicted"/>
<protein>
    <submittedName>
        <fullName evidence="2">Aminotransferase class V-fold PLP-dependent enzyme</fullName>
    </submittedName>
</protein>
<dbReference type="Proteomes" id="UP001351900">
    <property type="component" value="Unassembled WGS sequence"/>
</dbReference>
<dbReference type="InterPro" id="IPR015424">
    <property type="entry name" value="PyrdxlP-dep_Trfase"/>
</dbReference>
<evidence type="ECO:0000313" key="2">
    <source>
        <dbReference type="EMBL" id="MEF2254962.1"/>
    </source>
</evidence>
<gene>
    <name evidence="2" type="ORF">V2V91_07405</name>
</gene>
<keyword evidence="2" id="KW-0032">Aminotransferase</keyword>
<dbReference type="RefSeq" id="WP_331791367.1">
    <property type="nucleotide sequence ID" value="NZ_BAAAUO010000012.1"/>
</dbReference>
<dbReference type="InterPro" id="IPR015422">
    <property type="entry name" value="PyrdxlP-dep_Trfase_small"/>
</dbReference>
<dbReference type="PANTHER" id="PTHR43586:SF15">
    <property type="entry name" value="BLR3095 PROTEIN"/>
    <property type="match status" value="1"/>
</dbReference>
<reference evidence="2 3" key="1">
    <citation type="submission" date="2024-01" db="EMBL/GenBank/DDBJ databases">
        <title>the genome sequence of strain Microbacterium schleiferi NBRC 15075.</title>
        <authorList>
            <person name="Ding Y."/>
            <person name="Zhang G."/>
        </authorList>
    </citation>
    <scope>NUCLEOTIDE SEQUENCE [LARGE SCALE GENOMIC DNA]</scope>
    <source>
        <strain evidence="2 3">NBRC 15075</strain>
    </source>
</reference>
<dbReference type="EMBL" id="JAZHOV010000004">
    <property type="protein sequence ID" value="MEF2254962.1"/>
    <property type="molecule type" value="Genomic_DNA"/>
</dbReference>
<evidence type="ECO:0000313" key="3">
    <source>
        <dbReference type="Proteomes" id="UP001351900"/>
    </source>
</evidence>
<accession>A0ABU7V5K1</accession>
<sequence>MTGDITTYIESFDSEPGYLDWAAFGPLSPNVRSEVHADAELLGTGRRSSVDLVNEHVDQSRDHAASVLGVPAEQIVIQPSTSHGLQQAIYGLSGTLLLSRAEYPALTIAAARAEAALGTMRAGWLDPENGFMTPDAVRDALTDEVTAIAVSLVDFRTGYRVDLSALRDVIGDRLLIVDAIQGLGIVDADYGAADVVCANGYKWLRAGRGTGVAAYSPRAVDRLTPVLSGYAGVADGLPVDEVPEPSRDARAFIVSKADSLAAARLGSALHEIHEVGVATIAAAVEARATRVIEIADENAISVITPRESERRAGIVTLAPEPQDAAPLAAALANAGVTITPRGGTIRVSAHAGTDDESLALFAATLSAYVASRAW</sequence>
<name>A0ABU7V5K1_9MICO</name>
<feature type="domain" description="Aminotransferase class V" evidence="1">
    <location>
        <begin position="41"/>
        <end position="339"/>
    </location>
</feature>
<dbReference type="GO" id="GO:0008483">
    <property type="term" value="F:transaminase activity"/>
    <property type="evidence" value="ECO:0007669"/>
    <property type="project" value="UniProtKB-KW"/>
</dbReference>
<evidence type="ECO:0000259" key="1">
    <source>
        <dbReference type="Pfam" id="PF00266"/>
    </source>
</evidence>
<dbReference type="PANTHER" id="PTHR43586">
    <property type="entry name" value="CYSTEINE DESULFURASE"/>
    <property type="match status" value="1"/>
</dbReference>
<dbReference type="SUPFAM" id="SSF53383">
    <property type="entry name" value="PLP-dependent transferases"/>
    <property type="match status" value="1"/>
</dbReference>
<dbReference type="InterPro" id="IPR000192">
    <property type="entry name" value="Aminotrans_V_dom"/>
</dbReference>
<comment type="caution">
    <text evidence="2">The sequence shown here is derived from an EMBL/GenBank/DDBJ whole genome shotgun (WGS) entry which is preliminary data.</text>
</comment>
<dbReference type="InterPro" id="IPR015421">
    <property type="entry name" value="PyrdxlP-dep_Trfase_major"/>
</dbReference>
<keyword evidence="3" id="KW-1185">Reference proteome</keyword>
<dbReference type="Gene3D" id="3.40.640.10">
    <property type="entry name" value="Type I PLP-dependent aspartate aminotransferase-like (Major domain)"/>
    <property type="match status" value="1"/>
</dbReference>
<dbReference type="Gene3D" id="3.90.1150.10">
    <property type="entry name" value="Aspartate Aminotransferase, domain 1"/>
    <property type="match status" value="1"/>
</dbReference>
<organism evidence="2 3">
    <name type="scientific">Microbacterium schleiferi</name>
    <dbReference type="NCBI Taxonomy" id="69362"/>
    <lineage>
        <taxon>Bacteria</taxon>
        <taxon>Bacillati</taxon>
        <taxon>Actinomycetota</taxon>
        <taxon>Actinomycetes</taxon>
        <taxon>Micrococcales</taxon>
        <taxon>Microbacteriaceae</taxon>
        <taxon>Microbacterium</taxon>
    </lineage>
</organism>
<dbReference type="Pfam" id="PF00266">
    <property type="entry name" value="Aminotran_5"/>
    <property type="match status" value="1"/>
</dbReference>